<dbReference type="Proteomes" id="UP000886520">
    <property type="component" value="Chromosome 22"/>
</dbReference>
<evidence type="ECO:0000313" key="3">
    <source>
        <dbReference type="Proteomes" id="UP000886520"/>
    </source>
</evidence>
<dbReference type="EMBL" id="JABFUD020000022">
    <property type="protein sequence ID" value="KAI5061824.1"/>
    <property type="molecule type" value="Genomic_DNA"/>
</dbReference>
<sequence>MADLSKKNLKLAGHDSNPEAEALTIAVSAPLANKLDVEAEKELSTEAEIQGQRAENEEQAEASEIAPRKRNRGHGLPSTSQDVQIPLVQVRQEVWCNCMGYFRHGLGVHLCIDGGKFWHVSIWEGPR</sequence>
<organism evidence="2 3">
    <name type="scientific">Adiantum capillus-veneris</name>
    <name type="common">Maidenhair fern</name>
    <dbReference type="NCBI Taxonomy" id="13818"/>
    <lineage>
        <taxon>Eukaryota</taxon>
        <taxon>Viridiplantae</taxon>
        <taxon>Streptophyta</taxon>
        <taxon>Embryophyta</taxon>
        <taxon>Tracheophyta</taxon>
        <taxon>Polypodiopsida</taxon>
        <taxon>Polypodiidae</taxon>
        <taxon>Polypodiales</taxon>
        <taxon>Pteridineae</taxon>
        <taxon>Pteridaceae</taxon>
        <taxon>Vittarioideae</taxon>
        <taxon>Adiantum</taxon>
    </lineage>
</organism>
<dbReference type="AlphaFoldDB" id="A0A9D4Z5A0"/>
<protein>
    <submittedName>
        <fullName evidence="2">Uncharacterized protein</fullName>
    </submittedName>
</protein>
<evidence type="ECO:0000313" key="2">
    <source>
        <dbReference type="EMBL" id="KAI5061824.1"/>
    </source>
</evidence>
<gene>
    <name evidence="2" type="ORF">GOP47_0022363</name>
</gene>
<evidence type="ECO:0000256" key="1">
    <source>
        <dbReference type="SAM" id="MobiDB-lite"/>
    </source>
</evidence>
<feature type="region of interest" description="Disordered" evidence="1">
    <location>
        <begin position="42"/>
        <end position="82"/>
    </location>
</feature>
<accession>A0A9D4Z5A0</accession>
<name>A0A9D4Z5A0_ADICA</name>
<comment type="caution">
    <text evidence="2">The sequence shown here is derived from an EMBL/GenBank/DDBJ whole genome shotgun (WGS) entry which is preliminary data.</text>
</comment>
<proteinExistence type="predicted"/>
<reference evidence="2" key="1">
    <citation type="submission" date="2021-01" db="EMBL/GenBank/DDBJ databases">
        <title>Adiantum capillus-veneris genome.</title>
        <authorList>
            <person name="Fang Y."/>
            <person name="Liao Q."/>
        </authorList>
    </citation>
    <scope>NUCLEOTIDE SEQUENCE</scope>
    <source>
        <strain evidence="2">H3</strain>
        <tissue evidence="2">Leaf</tissue>
    </source>
</reference>
<keyword evidence="3" id="KW-1185">Reference proteome</keyword>